<dbReference type="Proteomes" id="UP001206483">
    <property type="component" value="Unassembled WGS sequence"/>
</dbReference>
<keyword evidence="3" id="KW-1185">Reference proteome</keyword>
<reference evidence="2 3" key="1">
    <citation type="submission" date="2022-06" db="EMBL/GenBank/DDBJ databases">
        <title>Sequencing the genomes of 1000 actinobacteria strains.</title>
        <authorList>
            <person name="Klenk H.-P."/>
        </authorList>
    </citation>
    <scope>NUCLEOTIDE SEQUENCE [LARGE SCALE GENOMIC DNA]</scope>
    <source>
        <strain evidence="2 3">DSM 41656</strain>
    </source>
</reference>
<protein>
    <recommendedName>
        <fullName evidence="4">Lipoprotein</fullName>
    </recommendedName>
</protein>
<evidence type="ECO:0000313" key="3">
    <source>
        <dbReference type="Proteomes" id="UP001206483"/>
    </source>
</evidence>
<feature type="region of interest" description="Disordered" evidence="1">
    <location>
        <begin position="60"/>
        <end position="86"/>
    </location>
</feature>
<evidence type="ECO:0000256" key="1">
    <source>
        <dbReference type="SAM" id="MobiDB-lite"/>
    </source>
</evidence>
<dbReference type="EMBL" id="JAMZDX010000008">
    <property type="protein sequence ID" value="MCP2314119.1"/>
    <property type="molecule type" value="Genomic_DNA"/>
</dbReference>
<feature type="compositionally biased region" description="Low complexity" evidence="1">
    <location>
        <begin position="69"/>
        <end position="81"/>
    </location>
</feature>
<dbReference type="Gene3D" id="2.50.20.20">
    <property type="match status" value="1"/>
</dbReference>
<sequence length="313" mass="32710">MSSDLARGAAGRLSVELTKRMDAKSLVRHDRNVYIPRLLARTVAASLLTGAVTSCTSSHPVSEATVQPSSASAPAARSATSEKGPKDDLMAAAAVMSKAGTARITISGGTQGSGVQSWNAPQMILLNMSAPESNGSMLCAEDAVYVAVPATAYGGKHWVRIDENSAPGTAKQADVEKIMLMTILVEVFNPVLELHAVVHDNAITKIGVDRVNDADATRYSARLTVDTLVAQMTSLTDASRDRIRKQLTSYGQTQSVDFWISGRNELVQFGIAGLSSTNHSATTLLTYSDLGAAPAPVAPQASDVVVPGGSAQS</sequence>
<dbReference type="RefSeq" id="WP_253804460.1">
    <property type="nucleotide sequence ID" value="NZ_BAAAUB010000043.1"/>
</dbReference>
<name>A0ABT1JA79_9ACTN</name>
<comment type="caution">
    <text evidence="2">The sequence shown here is derived from an EMBL/GenBank/DDBJ whole genome shotgun (WGS) entry which is preliminary data.</text>
</comment>
<gene>
    <name evidence="2" type="ORF">FHR36_007318</name>
</gene>
<proteinExistence type="predicted"/>
<accession>A0ABT1JA79</accession>
<organism evidence="2 3">
    <name type="scientific">Kitasatospora paracochleata</name>
    <dbReference type="NCBI Taxonomy" id="58354"/>
    <lineage>
        <taxon>Bacteria</taxon>
        <taxon>Bacillati</taxon>
        <taxon>Actinomycetota</taxon>
        <taxon>Actinomycetes</taxon>
        <taxon>Kitasatosporales</taxon>
        <taxon>Streptomycetaceae</taxon>
        <taxon>Kitasatospora</taxon>
    </lineage>
</organism>
<evidence type="ECO:0000313" key="2">
    <source>
        <dbReference type="EMBL" id="MCP2314119.1"/>
    </source>
</evidence>
<evidence type="ECO:0008006" key="4">
    <source>
        <dbReference type="Google" id="ProtNLM"/>
    </source>
</evidence>